<dbReference type="PANTHER" id="PTHR45947:SF3">
    <property type="entry name" value="SULFOQUINOVOSYL TRANSFERASE SQD2"/>
    <property type="match status" value="1"/>
</dbReference>
<evidence type="ECO:0000313" key="3">
    <source>
        <dbReference type="EMBL" id="VFR35308.1"/>
    </source>
</evidence>
<proteinExistence type="predicted"/>
<keyword evidence="5" id="KW-0808">Transferase</keyword>
<dbReference type="InterPro" id="IPR028098">
    <property type="entry name" value="Glyco_trans_4-like_N"/>
</dbReference>
<evidence type="ECO:0000313" key="4">
    <source>
        <dbReference type="EMBL" id="VFR69559.1"/>
    </source>
</evidence>
<feature type="domain" description="Glycosyl transferase family 1" evidence="1">
    <location>
        <begin position="215"/>
        <end position="383"/>
    </location>
</feature>
<evidence type="ECO:0000259" key="2">
    <source>
        <dbReference type="Pfam" id="PF13579"/>
    </source>
</evidence>
<protein>
    <submittedName>
        <fullName evidence="5">Glycosyl transferase, group 1</fullName>
    </submittedName>
</protein>
<dbReference type="Pfam" id="PF00534">
    <property type="entry name" value="Glycos_transf_1"/>
    <property type="match status" value="1"/>
</dbReference>
<feature type="domain" description="Glycosyltransferase subfamily 4-like N-terminal" evidence="2">
    <location>
        <begin position="19"/>
        <end position="197"/>
    </location>
</feature>
<organism evidence="5">
    <name type="scientific">plant metagenome</name>
    <dbReference type="NCBI Taxonomy" id="1297885"/>
    <lineage>
        <taxon>unclassified sequences</taxon>
        <taxon>metagenomes</taxon>
        <taxon>organismal metagenomes</taxon>
    </lineage>
</organism>
<dbReference type="InterPro" id="IPR001296">
    <property type="entry name" value="Glyco_trans_1"/>
</dbReference>
<dbReference type="AlphaFoldDB" id="A0A484TEM7"/>
<dbReference type="CDD" id="cd03794">
    <property type="entry name" value="GT4_WbuB-like"/>
    <property type="match status" value="1"/>
</dbReference>
<dbReference type="EMBL" id="CAADIC010000019">
    <property type="protein sequence ID" value="VFR35308.1"/>
    <property type="molecule type" value="Genomic_DNA"/>
</dbReference>
<evidence type="ECO:0000313" key="5">
    <source>
        <dbReference type="EMBL" id="VFR72767.1"/>
    </source>
</evidence>
<dbReference type="PANTHER" id="PTHR45947">
    <property type="entry name" value="SULFOQUINOVOSYL TRANSFERASE SQD2"/>
    <property type="match status" value="1"/>
</dbReference>
<dbReference type="EMBL" id="CAADIJ010000011">
    <property type="protein sequence ID" value="VFR69559.1"/>
    <property type="molecule type" value="Genomic_DNA"/>
</dbReference>
<name>A0A484TEM7_9ZZZZ</name>
<gene>
    <name evidence="3" type="ORF">ANDA3_3898</name>
    <name evidence="5" type="ORF">DAR2_3749</name>
    <name evidence="4" type="ORF">DAR3_4027</name>
</gene>
<dbReference type="SUPFAM" id="SSF53756">
    <property type="entry name" value="UDP-Glycosyltransferase/glycogen phosphorylase"/>
    <property type="match status" value="1"/>
</dbReference>
<reference evidence="5" key="1">
    <citation type="submission" date="2019-03" db="EMBL/GenBank/DDBJ databases">
        <authorList>
            <person name="Danneels B."/>
        </authorList>
    </citation>
    <scope>NUCLEOTIDE SEQUENCE</scope>
</reference>
<dbReference type="Gene3D" id="3.40.50.2000">
    <property type="entry name" value="Glycogen Phosphorylase B"/>
    <property type="match status" value="2"/>
</dbReference>
<dbReference type="GO" id="GO:0016758">
    <property type="term" value="F:hexosyltransferase activity"/>
    <property type="evidence" value="ECO:0007669"/>
    <property type="project" value="TreeGrafter"/>
</dbReference>
<dbReference type="Pfam" id="PF13579">
    <property type="entry name" value="Glyco_trans_4_4"/>
    <property type="match status" value="1"/>
</dbReference>
<dbReference type="EMBL" id="CAADIL010000016">
    <property type="protein sequence ID" value="VFR72767.1"/>
    <property type="molecule type" value="Genomic_DNA"/>
</dbReference>
<evidence type="ECO:0000259" key="1">
    <source>
        <dbReference type="Pfam" id="PF00534"/>
    </source>
</evidence>
<sequence length="412" mass="46201">MHDDKSLYVAYFSLPHHSNGYATRTHGLLSALRGSNRKYVVISRPGYPFDARSKQASLSYDEVDDVVYRRLPGPDIVRQGVEDYLQSSANAIEAVARSHGVSIIHCASNWRIGLPSLIAARRLGVPFIYEVRGLWELTKASKTTRYSWKETDQYRLDSEAERLLFQHADHVVPITRRLGQEVINSGASAERITVCPNSIDVSLFTDRPADAALRAQLNLKYPITIGFVGSFAYYEGLDDLAHACRHLILQGYRFNVLLVGDGDMSGPIKNMVTVHGLEEYFYLTGRVPFEDVPAYYSLIDICPFPRKSLEVCEIVSPLKPFEAMAMKKSVVASNVAALTEIVQHGQTGLLFEKGNYLDLAAKLKDLIENETLRKQLGEQARAWVTAERTWLKAADILNQIHWDVVGRNSRAA</sequence>
<accession>A0A484TEM7</accession>
<dbReference type="InterPro" id="IPR050194">
    <property type="entry name" value="Glycosyltransferase_grp1"/>
</dbReference>